<feature type="region of interest" description="Disordered" evidence="2">
    <location>
        <begin position="388"/>
        <end position="413"/>
    </location>
</feature>
<dbReference type="InterPro" id="IPR005674">
    <property type="entry name" value="CocE/Ser_esterase"/>
</dbReference>
<dbReference type="SUPFAM" id="SSF53474">
    <property type="entry name" value="alpha/beta-Hydrolases"/>
    <property type="match status" value="1"/>
</dbReference>
<gene>
    <name evidence="4" type="ORF">AK830_g10611</name>
</gene>
<dbReference type="Gene3D" id="1.10.3020.10">
    <property type="entry name" value="alpha-amino acid ester hydrolase ( Helical cap domain)"/>
    <property type="match status" value="1"/>
</dbReference>
<dbReference type="AlphaFoldDB" id="A0A0P7B635"/>
<dbReference type="Gene3D" id="3.40.50.1820">
    <property type="entry name" value="alpha/beta hydrolase"/>
    <property type="match status" value="1"/>
</dbReference>
<keyword evidence="5" id="KW-1185">Reference proteome</keyword>
<dbReference type="NCBIfam" id="TIGR00976">
    <property type="entry name" value="CocE_NonD"/>
    <property type="match status" value="1"/>
</dbReference>
<dbReference type="Pfam" id="PF02129">
    <property type="entry name" value="Peptidase_S15"/>
    <property type="match status" value="1"/>
</dbReference>
<dbReference type="SUPFAM" id="SSF49785">
    <property type="entry name" value="Galactose-binding domain-like"/>
    <property type="match status" value="1"/>
</dbReference>
<feature type="domain" description="Xaa-Pro dipeptidyl-peptidase C-terminal" evidence="3">
    <location>
        <begin position="331"/>
        <end position="560"/>
    </location>
</feature>
<evidence type="ECO:0000256" key="2">
    <source>
        <dbReference type="SAM" id="MobiDB-lite"/>
    </source>
</evidence>
<dbReference type="SMART" id="SM00939">
    <property type="entry name" value="PepX_C"/>
    <property type="match status" value="1"/>
</dbReference>
<dbReference type="InterPro" id="IPR000383">
    <property type="entry name" value="Xaa-Pro-like_dom"/>
</dbReference>
<keyword evidence="1" id="KW-0378">Hydrolase</keyword>
<feature type="compositionally biased region" description="Low complexity" evidence="2">
    <location>
        <begin position="390"/>
        <end position="409"/>
    </location>
</feature>
<dbReference type="GO" id="GO:0008239">
    <property type="term" value="F:dipeptidyl-peptidase activity"/>
    <property type="evidence" value="ECO:0007669"/>
    <property type="project" value="InterPro"/>
</dbReference>
<evidence type="ECO:0000256" key="1">
    <source>
        <dbReference type="ARBA" id="ARBA00022801"/>
    </source>
</evidence>
<sequence>MVPEASLRGFLGSALDRCAAWYIGLPAETCNYTVTHHVAIPMQDGVDLIADLYQPKVSATEAASSSASSPPMLLVQGCYGRGLAMSLINARLYAARGYLVLFVSCRGTFGSGGAFQPGRDEQRDSQDIVGWMRRQAWYPGSFATAGSSYLGYAQWALLHDPPADWVGAGVPAAAHDYADNHWGSGALRLDRITWSDTVAHQEDGDGARMRARLLPPSGRLAKDKALAHAVFTGLPLHHGLHTYLAGSAPWVADVLAHPDPDDAYWEPTRHAAALERVDKPVFLASGWHDLFAAQTMHQYARLRDRGCPVALTVGPWSHYGAAGLEPLPDMLQFLDEHVAGRKGNRRRDPVRVYVMGADEWRSMPSWPPSTKPRVWYLQGDKTLKTEASLTDATPSSSSFTFDPSSPSPTIGGPLLAGGGRVNDSAYASRSDMLVYTSSRLEADVEILGRPAVEMTHSSDTPYVDLWVRLSEVDRAGVSHNITESFQALDPKRDGATPIRVEMRDCAHRFRKGMRIRLIVAGGSFPQYARSLGAEGNRVMGSIAKPACHTIRYSSGGSKLILPTAA</sequence>
<comment type="caution">
    <text evidence="4">The sequence shown here is derived from an EMBL/GenBank/DDBJ whole genome shotgun (WGS) entry which is preliminary data.</text>
</comment>
<organism evidence="4 5">
    <name type="scientific">Neonectria ditissima</name>
    <dbReference type="NCBI Taxonomy" id="78410"/>
    <lineage>
        <taxon>Eukaryota</taxon>
        <taxon>Fungi</taxon>
        <taxon>Dikarya</taxon>
        <taxon>Ascomycota</taxon>
        <taxon>Pezizomycotina</taxon>
        <taxon>Sordariomycetes</taxon>
        <taxon>Hypocreomycetidae</taxon>
        <taxon>Hypocreales</taxon>
        <taxon>Nectriaceae</taxon>
        <taxon>Neonectria</taxon>
    </lineage>
</organism>
<dbReference type="Proteomes" id="UP000050424">
    <property type="component" value="Unassembled WGS sequence"/>
</dbReference>
<evidence type="ECO:0000313" key="4">
    <source>
        <dbReference type="EMBL" id="KPM35938.1"/>
    </source>
</evidence>
<evidence type="ECO:0000259" key="3">
    <source>
        <dbReference type="SMART" id="SM00939"/>
    </source>
</evidence>
<dbReference type="Gene3D" id="2.60.120.260">
    <property type="entry name" value="Galactose-binding domain-like"/>
    <property type="match status" value="1"/>
</dbReference>
<dbReference type="EMBL" id="LKCW01000225">
    <property type="protein sequence ID" value="KPM35938.1"/>
    <property type="molecule type" value="Genomic_DNA"/>
</dbReference>
<dbReference type="InterPro" id="IPR013736">
    <property type="entry name" value="Xaa-Pro_dipept_C"/>
</dbReference>
<name>A0A0P7B635_9HYPO</name>
<protein>
    <recommendedName>
        <fullName evidence="3">Xaa-Pro dipeptidyl-peptidase C-terminal domain-containing protein</fullName>
    </recommendedName>
</protein>
<dbReference type="InterPro" id="IPR029058">
    <property type="entry name" value="AB_hydrolase_fold"/>
</dbReference>
<reference evidence="4 5" key="1">
    <citation type="submission" date="2015-09" db="EMBL/GenBank/DDBJ databases">
        <title>Draft genome of a European isolate of the apple canker pathogen Neonectria ditissima.</title>
        <authorList>
            <person name="Gomez-Cortecero A."/>
            <person name="Harrison R.J."/>
            <person name="Armitage A.D."/>
        </authorList>
    </citation>
    <scope>NUCLEOTIDE SEQUENCE [LARGE SCALE GENOMIC DNA]</scope>
    <source>
        <strain evidence="4 5">R09/05</strain>
    </source>
</reference>
<proteinExistence type="predicted"/>
<dbReference type="InterPro" id="IPR008979">
    <property type="entry name" value="Galactose-bd-like_sf"/>
</dbReference>
<dbReference type="STRING" id="78410.A0A0P7B635"/>
<accession>A0A0P7B635</accession>
<dbReference type="OrthoDB" id="416441at2759"/>
<evidence type="ECO:0000313" key="5">
    <source>
        <dbReference type="Proteomes" id="UP000050424"/>
    </source>
</evidence>
<dbReference type="Pfam" id="PF08530">
    <property type="entry name" value="PepX_C"/>
    <property type="match status" value="1"/>
</dbReference>